<gene>
    <name evidence="2" type="ORF">SAMN05443637_12830</name>
</gene>
<dbReference type="STRING" id="1848.SAMN05443637_12830"/>
<reference evidence="2 3" key="1">
    <citation type="submission" date="2016-11" db="EMBL/GenBank/DDBJ databases">
        <authorList>
            <person name="Jaros S."/>
            <person name="Januszkiewicz K."/>
            <person name="Wedrychowicz H."/>
        </authorList>
    </citation>
    <scope>NUCLEOTIDE SEQUENCE [LARGE SCALE GENOMIC DNA]</scope>
    <source>
        <strain evidence="2 3">DSM 43832</strain>
    </source>
</reference>
<proteinExistence type="predicted"/>
<accession>A0A1M7AIL3</accession>
<evidence type="ECO:0000313" key="3">
    <source>
        <dbReference type="Proteomes" id="UP000184363"/>
    </source>
</evidence>
<dbReference type="Proteomes" id="UP000184363">
    <property type="component" value="Unassembled WGS sequence"/>
</dbReference>
<sequence length="278" mass="30574">MSRSLAPLRGRRAAFLHRPIAARIRVSLRCSREHHLRRPVPSYRLSTEAGPAPHQRVPRLDAVLAGPRVTGRDALPARLTCAERVSAVWRASVSSAASAGWRGSRPVSWARRRRWLRTVLRRQNSVAAMAGTESAPSRHTGDRSTGSGRARWARAVRRARGDRPGRRRVELESTNATDSLIHVSSLLPIAHAKRDCAWIGRPLRGCGSTFPPELPSPGRRARPVGLPGTAGGRRSRLTIPPHRPDRRWSLPRPPSTAASVRRCTGRAPAIGYAWATLT</sequence>
<dbReference type="AlphaFoldDB" id="A0A1M7AIL3"/>
<protein>
    <submittedName>
        <fullName evidence="2">Uncharacterized protein</fullName>
    </submittedName>
</protein>
<organism evidence="2 3">
    <name type="scientific">Pseudonocardia thermophila</name>
    <dbReference type="NCBI Taxonomy" id="1848"/>
    <lineage>
        <taxon>Bacteria</taxon>
        <taxon>Bacillati</taxon>
        <taxon>Actinomycetota</taxon>
        <taxon>Actinomycetes</taxon>
        <taxon>Pseudonocardiales</taxon>
        <taxon>Pseudonocardiaceae</taxon>
        <taxon>Pseudonocardia</taxon>
    </lineage>
</organism>
<feature type="region of interest" description="Disordered" evidence="1">
    <location>
        <begin position="127"/>
        <end position="167"/>
    </location>
</feature>
<feature type="region of interest" description="Disordered" evidence="1">
    <location>
        <begin position="209"/>
        <end position="245"/>
    </location>
</feature>
<dbReference type="EMBL" id="FRAP01000028">
    <property type="protein sequence ID" value="SHL42592.1"/>
    <property type="molecule type" value="Genomic_DNA"/>
</dbReference>
<evidence type="ECO:0000256" key="1">
    <source>
        <dbReference type="SAM" id="MobiDB-lite"/>
    </source>
</evidence>
<keyword evidence="3" id="KW-1185">Reference proteome</keyword>
<evidence type="ECO:0000313" key="2">
    <source>
        <dbReference type="EMBL" id="SHL42592.1"/>
    </source>
</evidence>
<name>A0A1M7AIL3_PSETH</name>